<dbReference type="EMBL" id="SDMP01000012">
    <property type="protein sequence ID" value="RYR27253.1"/>
    <property type="molecule type" value="Genomic_DNA"/>
</dbReference>
<keyword evidence="2" id="KW-1185">Reference proteome</keyword>
<dbReference type="InterPro" id="IPR050796">
    <property type="entry name" value="SCF_F-box_component"/>
</dbReference>
<evidence type="ECO:0008006" key="3">
    <source>
        <dbReference type="Google" id="ProtNLM"/>
    </source>
</evidence>
<organism evidence="1 2">
    <name type="scientific">Arachis hypogaea</name>
    <name type="common">Peanut</name>
    <dbReference type="NCBI Taxonomy" id="3818"/>
    <lineage>
        <taxon>Eukaryota</taxon>
        <taxon>Viridiplantae</taxon>
        <taxon>Streptophyta</taxon>
        <taxon>Embryophyta</taxon>
        <taxon>Tracheophyta</taxon>
        <taxon>Spermatophyta</taxon>
        <taxon>Magnoliopsida</taxon>
        <taxon>eudicotyledons</taxon>
        <taxon>Gunneridae</taxon>
        <taxon>Pentapetalae</taxon>
        <taxon>rosids</taxon>
        <taxon>fabids</taxon>
        <taxon>Fabales</taxon>
        <taxon>Fabaceae</taxon>
        <taxon>Papilionoideae</taxon>
        <taxon>50 kb inversion clade</taxon>
        <taxon>dalbergioids sensu lato</taxon>
        <taxon>Dalbergieae</taxon>
        <taxon>Pterocarpus clade</taxon>
        <taxon>Arachis</taxon>
    </lineage>
</organism>
<gene>
    <name evidence="1" type="ORF">Ahy_B02g061596</name>
</gene>
<sequence length="394" mass="43823">MSRATVEEANHAFCGGHCWDEVNLNIVALPTNLILKIFLHSDTKTIGKGRCMSRDWYNRLNRTDNMVTHFKSEGGKAVVFHLDNPLRDVDCGRLSMFVFETCVAVPVAAPLEWMWFSMVGTDSGKVCVRFSIDGRSSSLITWDSFGSWRSVIADPGSDGYHFNHREEWSDYAFLSMVGCDDYKILSVTKHNLATPGYDVQMYLSSAGQWSPVARTPPMIDRLSSGYAMASSCIFWVNSEGRFTKTPVSVVRYATMDSAWDEIEIGAGACVDYPMLIGHDDYVDFVTYERSALRFRVHVMTINLSPVGAIAWGRHLFIGITNMTETPCLKIGRDLLGISHCVRGFDSVESSLDAVVSEAQFRSIGLTDGIVKFIGRVTWPGVVCIKGCMGFSLEV</sequence>
<evidence type="ECO:0000313" key="2">
    <source>
        <dbReference type="Proteomes" id="UP000289738"/>
    </source>
</evidence>
<name>A0A445ALE3_ARAHY</name>
<proteinExistence type="predicted"/>
<dbReference type="PANTHER" id="PTHR31672">
    <property type="entry name" value="BNACNNG10540D PROTEIN"/>
    <property type="match status" value="1"/>
</dbReference>
<dbReference type="Proteomes" id="UP000289738">
    <property type="component" value="Chromosome B02"/>
</dbReference>
<evidence type="ECO:0000313" key="1">
    <source>
        <dbReference type="EMBL" id="RYR27253.1"/>
    </source>
</evidence>
<accession>A0A445ALE3</accession>
<reference evidence="1 2" key="1">
    <citation type="submission" date="2019-01" db="EMBL/GenBank/DDBJ databases">
        <title>Sequencing of cultivated peanut Arachis hypogaea provides insights into genome evolution and oil improvement.</title>
        <authorList>
            <person name="Chen X."/>
        </authorList>
    </citation>
    <scope>NUCLEOTIDE SEQUENCE [LARGE SCALE GENOMIC DNA]</scope>
    <source>
        <strain evidence="2">cv. Fuhuasheng</strain>
        <tissue evidence="1">Leaves</tissue>
    </source>
</reference>
<protein>
    <recommendedName>
        <fullName evidence="3">F-box domain-containing protein</fullName>
    </recommendedName>
</protein>
<comment type="caution">
    <text evidence="1">The sequence shown here is derived from an EMBL/GenBank/DDBJ whole genome shotgun (WGS) entry which is preliminary data.</text>
</comment>
<dbReference type="AlphaFoldDB" id="A0A445ALE3"/>